<reference evidence="1" key="1">
    <citation type="submission" date="2018-05" db="EMBL/GenBank/DDBJ databases">
        <authorList>
            <person name="Lanie J.A."/>
            <person name="Ng W.-L."/>
            <person name="Kazmierczak K.M."/>
            <person name="Andrzejewski T.M."/>
            <person name="Davidsen T.M."/>
            <person name="Wayne K.J."/>
            <person name="Tettelin H."/>
            <person name="Glass J.I."/>
            <person name="Rusch D."/>
            <person name="Podicherti R."/>
            <person name="Tsui H.-C.T."/>
            <person name="Winkler M.E."/>
        </authorList>
    </citation>
    <scope>NUCLEOTIDE SEQUENCE</scope>
</reference>
<sequence>MMGAEPNVKPCRIHKIIELLASALTGVLS</sequence>
<feature type="non-terminal residue" evidence="1">
    <location>
        <position position="29"/>
    </location>
</feature>
<proteinExistence type="predicted"/>
<accession>A0A382PY55</accession>
<organism evidence="1">
    <name type="scientific">marine metagenome</name>
    <dbReference type="NCBI Taxonomy" id="408172"/>
    <lineage>
        <taxon>unclassified sequences</taxon>
        <taxon>metagenomes</taxon>
        <taxon>ecological metagenomes</taxon>
    </lineage>
</organism>
<dbReference type="EMBL" id="UINC01110549">
    <property type="protein sequence ID" value="SVC78126.1"/>
    <property type="molecule type" value="Genomic_DNA"/>
</dbReference>
<dbReference type="AlphaFoldDB" id="A0A382PY55"/>
<name>A0A382PY55_9ZZZZ</name>
<evidence type="ECO:0000313" key="1">
    <source>
        <dbReference type="EMBL" id="SVC78126.1"/>
    </source>
</evidence>
<protein>
    <submittedName>
        <fullName evidence="1">Uncharacterized protein</fullName>
    </submittedName>
</protein>
<gene>
    <name evidence="1" type="ORF">METZ01_LOCUS330980</name>
</gene>